<accession>A0A0E9V7H0</accession>
<reference evidence="1" key="2">
    <citation type="journal article" date="2015" name="Fish Shellfish Immunol.">
        <title>Early steps in the European eel (Anguilla anguilla)-Vibrio vulnificus interaction in the gills: Role of the RtxA13 toxin.</title>
        <authorList>
            <person name="Callol A."/>
            <person name="Pajuelo D."/>
            <person name="Ebbesson L."/>
            <person name="Teles M."/>
            <person name="MacKenzie S."/>
            <person name="Amaro C."/>
        </authorList>
    </citation>
    <scope>NUCLEOTIDE SEQUENCE</scope>
</reference>
<evidence type="ECO:0000313" key="1">
    <source>
        <dbReference type="EMBL" id="JAH73987.1"/>
    </source>
</evidence>
<proteinExistence type="predicted"/>
<name>A0A0E9V7H0_ANGAN</name>
<sequence length="42" mass="4718">MDITELQYPFRVSRGPSQCYISGDLQGLSPILPVIFSFCHAM</sequence>
<dbReference type="AlphaFoldDB" id="A0A0E9V7H0"/>
<dbReference type="EMBL" id="GBXM01034590">
    <property type="protein sequence ID" value="JAH73987.1"/>
    <property type="molecule type" value="Transcribed_RNA"/>
</dbReference>
<organism evidence="1">
    <name type="scientific">Anguilla anguilla</name>
    <name type="common">European freshwater eel</name>
    <name type="synonym">Muraena anguilla</name>
    <dbReference type="NCBI Taxonomy" id="7936"/>
    <lineage>
        <taxon>Eukaryota</taxon>
        <taxon>Metazoa</taxon>
        <taxon>Chordata</taxon>
        <taxon>Craniata</taxon>
        <taxon>Vertebrata</taxon>
        <taxon>Euteleostomi</taxon>
        <taxon>Actinopterygii</taxon>
        <taxon>Neopterygii</taxon>
        <taxon>Teleostei</taxon>
        <taxon>Anguilliformes</taxon>
        <taxon>Anguillidae</taxon>
        <taxon>Anguilla</taxon>
    </lineage>
</organism>
<reference evidence="1" key="1">
    <citation type="submission" date="2014-11" db="EMBL/GenBank/DDBJ databases">
        <authorList>
            <person name="Amaro Gonzalez C."/>
        </authorList>
    </citation>
    <scope>NUCLEOTIDE SEQUENCE</scope>
</reference>
<protein>
    <submittedName>
        <fullName evidence="1">Uncharacterized protein</fullName>
    </submittedName>
</protein>